<dbReference type="Proteomes" id="UP000199403">
    <property type="component" value="Unassembled WGS sequence"/>
</dbReference>
<dbReference type="STRING" id="1416801.SAMN05192553_101495"/>
<reference evidence="2" key="1">
    <citation type="submission" date="2016-10" db="EMBL/GenBank/DDBJ databases">
        <authorList>
            <person name="Varghese N."/>
            <person name="Submissions S."/>
        </authorList>
    </citation>
    <scope>NUCLEOTIDE SEQUENCE [LARGE SCALE GENOMIC DNA]</scope>
    <source>
        <strain evidence="2">IBRC-M 10761</strain>
    </source>
</reference>
<organism evidence="1 2">
    <name type="scientific">Cyclobacterium xiamenense</name>
    <dbReference type="NCBI Taxonomy" id="1297121"/>
    <lineage>
        <taxon>Bacteria</taxon>
        <taxon>Pseudomonadati</taxon>
        <taxon>Bacteroidota</taxon>
        <taxon>Cytophagia</taxon>
        <taxon>Cytophagales</taxon>
        <taxon>Cyclobacteriaceae</taxon>
        <taxon>Cyclobacterium</taxon>
    </lineage>
</organism>
<protein>
    <submittedName>
        <fullName evidence="1">Uncharacterized protein</fullName>
    </submittedName>
</protein>
<name>A0A1H6TVL9_9BACT</name>
<evidence type="ECO:0000313" key="1">
    <source>
        <dbReference type="EMBL" id="SEI84093.1"/>
    </source>
</evidence>
<proteinExistence type="predicted"/>
<accession>A0A1H6TVL9</accession>
<keyword evidence="2" id="KW-1185">Reference proteome</keyword>
<sequence>MQEEGVISESNLASFDELFENYKSATSLTRGEKAQKIMGQLDTWCGTLQGIREVYQRIPDLTEAGIFKGGPWEHPDKLVPQLVNGTYKSGHPNSTIELLSELRMLALLEGEIAGSEEQQGEADSYLQEVLVHNLEFVFNEPQEETRLAMSAHELTKVHALFQFILEKIELSKVKSKLVEELTLICEQRPVVTEKQRRIIALVKEKIELNPDDPADMELLAFQRVIYKPSPGAAGKDHLAYGKALNRMKIETLEEEASALGNSMLQFGLVSTYQAVLLVHLVKKDYQELIPVCLGLNPTGLARFNEFKDFVCFLILQVIHPFNAQCIFGLAKMLENGIISREAVRSGLFNLTKITVHPEVARRILKSTRTPHEKVTPKQYLIGALFRILGQPLGVGQGNNPTCQSARGISMWSQHAPAKLIHMVQTAAVYDNLSFRFEGQEISYSTTPAGLVQNLDHHLDAVSVTLVPKLDRVYNEMMRRASGRGEDPHKWVNPGLYGQWIQIGFASAYDYLSNAIVDFDGFVRVFYSMCHPRFNGGHRLVYPNPVGIFITSAKGEMLGFHAVSLLRVDEDPSGVVRAYFLNPNNEGRQDWGQEIKPSVYGKGEIHGESSLPIYQFAARVYAFHYNNLEAASKMETIPQKEVDEVRKLAKNSWGKSYTWLEIKKQW</sequence>
<dbReference type="AlphaFoldDB" id="A0A1H6TVL9"/>
<evidence type="ECO:0000313" key="2">
    <source>
        <dbReference type="Proteomes" id="UP000199403"/>
    </source>
</evidence>
<dbReference type="EMBL" id="FNZH01000001">
    <property type="protein sequence ID" value="SEI84093.1"/>
    <property type="molecule type" value="Genomic_DNA"/>
</dbReference>
<gene>
    <name evidence="1" type="ORF">SAMN05192553_101495</name>
</gene>
<dbReference type="RefSeq" id="WP_092168990.1">
    <property type="nucleotide sequence ID" value="NZ_FNZH01000001.1"/>
</dbReference>
<dbReference type="OrthoDB" id="3893742at2"/>